<proteinExistence type="predicted"/>
<evidence type="ECO:0000313" key="2">
    <source>
        <dbReference type="Proteomes" id="UP000532010"/>
    </source>
</evidence>
<comment type="caution">
    <text evidence="1">The sequence shown here is derived from an EMBL/GenBank/DDBJ whole genome shotgun (WGS) entry which is preliminary data.</text>
</comment>
<reference evidence="1 2" key="1">
    <citation type="submission" date="2020-08" db="EMBL/GenBank/DDBJ databases">
        <title>The Agave Microbiome: Exploring the role of microbial communities in plant adaptations to desert environments.</title>
        <authorList>
            <person name="Partida-Martinez L.P."/>
        </authorList>
    </citation>
    <scope>NUCLEOTIDE SEQUENCE [LARGE SCALE GENOMIC DNA]</scope>
    <source>
        <strain evidence="1 2">AT3.9</strain>
    </source>
</reference>
<evidence type="ECO:0000313" key="1">
    <source>
        <dbReference type="EMBL" id="MBB3017714.1"/>
    </source>
</evidence>
<dbReference type="Proteomes" id="UP000532010">
    <property type="component" value="Unassembled WGS sequence"/>
</dbReference>
<keyword evidence="2" id="KW-1185">Reference proteome</keyword>
<dbReference type="RefSeq" id="WP_183447229.1">
    <property type="nucleotide sequence ID" value="NZ_JACHWB010000001.1"/>
</dbReference>
<protein>
    <submittedName>
        <fullName evidence="1">Uncharacterized protein</fullName>
    </submittedName>
</protein>
<organism evidence="1 2">
    <name type="scientific">Microvirga lupini</name>
    <dbReference type="NCBI Taxonomy" id="420324"/>
    <lineage>
        <taxon>Bacteria</taxon>
        <taxon>Pseudomonadati</taxon>
        <taxon>Pseudomonadota</taxon>
        <taxon>Alphaproteobacteria</taxon>
        <taxon>Hyphomicrobiales</taxon>
        <taxon>Methylobacteriaceae</taxon>
        <taxon>Microvirga</taxon>
    </lineage>
</organism>
<name>A0A7W4VI88_9HYPH</name>
<sequence>MTTDYWAHIYHDDPKAGDEVEDEDFDMEAELAKLENDPNAWENLSK</sequence>
<gene>
    <name evidence="1" type="ORF">FHR70_000754</name>
</gene>
<dbReference type="AlphaFoldDB" id="A0A7W4VI88"/>
<dbReference type="EMBL" id="JACHWB010000001">
    <property type="protein sequence ID" value="MBB3017714.1"/>
    <property type="molecule type" value="Genomic_DNA"/>
</dbReference>
<accession>A0A7W4VI88</accession>